<organism evidence="2 3">
    <name type="scientific">Sphaeroforma arctica JP610</name>
    <dbReference type="NCBI Taxonomy" id="667725"/>
    <lineage>
        <taxon>Eukaryota</taxon>
        <taxon>Ichthyosporea</taxon>
        <taxon>Ichthyophonida</taxon>
        <taxon>Sphaeroforma</taxon>
    </lineage>
</organism>
<feature type="region of interest" description="Disordered" evidence="1">
    <location>
        <begin position="1"/>
        <end position="28"/>
    </location>
</feature>
<evidence type="ECO:0000256" key="1">
    <source>
        <dbReference type="SAM" id="MobiDB-lite"/>
    </source>
</evidence>
<proteinExistence type="predicted"/>
<name>A0A0L0GEE6_9EUKA</name>
<reference evidence="2 3" key="1">
    <citation type="submission" date="2011-02" db="EMBL/GenBank/DDBJ databases">
        <title>The Genome Sequence of Sphaeroforma arctica JP610.</title>
        <authorList>
            <consortium name="The Broad Institute Genome Sequencing Platform"/>
            <person name="Russ C."/>
            <person name="Cuomo C."/>
            <person name="Young S.K."/>
            <person name="Zeng Q."/>
            <person name="Gargeya S."/>
            <person name="Alvarado L."/>
            <person name="Berlin A."/>
            <person name="Chapman S.B."/>
            <person name="Chen Z."/>
            <person name="Freedman E."/>
            <person name="Gellesch M."/>
            <person name="Goldberg J."/>
            <person name="Griggs A."/>
            <person name="Gujja S."/>
            <person name="Heilman E."/>
            <person name="Heiman D."/>
            <person name="Howarth C."/>
            <person name="Mehta T."/>
            <person name="Neiman D."/>
            <person name="Pearson M."/>
            <person name="Roberts A."/>
            <person name="Saif S."/>
            <person name="Shea T."/>
            <person name="Shenoy N."/>
            <person name="Sisk P."/>
            <person name="Stolte C."/>
            <person name="Sykes S."/>
            <person name="White J."/>
            <person name="Yandava C."/>
            <person name="Burger G."/>
            <person name="Gray M.W."/>
            <person name="Holland P.W.H."/>
            <person name="King N."/>
            <person name="Lang F.B.F."/>
            <person name="Roger A.J."/>
            <person name="Ruiz-Trillo I."/>
            <person name="Haas B."/>
            <person name="Nusbaum C."/>
            <person name="Birren B."/>
        </authorList>
    </citation>
    <scope>NUCLEOTIDE SEQUENCE [LARGE SCALE GENOMIC DNA]</scope>
    <source>
        <strain evidence="2 3">JP610</strain>
    </source>
</reference>
<accession>A0A0L0GEE6</accession>
<dbReference type="GeneID" id="25901101"/>
<dbReference type="Proteomes" id="UP000054560">
    <property type="component" value="Unassembled WGS sequence"/>
</dbReference>
<keyword evidence="3" id="KW-1185">Reference proteome</keyword>
<dbReference type="RefSeq" id="XP_014161171.1">
    <property type="nucleotide sequence ID" value="XM_014305696.1"/>
</dbReference>
<sequence>MIVHSPYVSNPARKPVRPPPPKFREKKPWETPTHRFITTMVVHSPWTPLPKKPTTQDKAMKTLHTASKLSKAGISVASASVARQSSILANKGVTKSKDVYAKTKEKYAARSASPTPVYTGAMLSGGQTDVVMADEHGVWPHM</sequence>
<evidence type="ECO:0000313" key="3">
    <source>
        <dbReference type="Proteomes" id="UP000054560"/>
    </source>
</evidence>
<dbReference type="AlphaFoldDB" id="A0A0L0GEE6"/>
<protein>
    <submittedName>
        <fullName evidence="2">Uncharacterized protein</fullName>
    </submittedName>
</protein>
<evidence type="ECO:0000313" key="2">
    <source>
        <dbReference type="EMBL" id="KNC87269.1"/>
    </source>
</evidence>
<dbReference type="EMBL" id="KQ241616">
    <property type="protein sequence ID" value="KNC87269.1"/>
    <property type="molecule type" value="Genomic_DNA"/>
</dbReference>
<gene>
    <name evidence="2" type="ORF">SARC_00597</name>
</gene>